<name>A0A8J8NX34_HALGN</name>
<accession>A0A8J8NX34</accession>
<sequence length="496" mass="58297">MRKIFINIKFPAQLASCLLEVSKVRFEKLQLRLKGNGQEGTYGTWIKEPIYTIDITVKDEIARRGLKKLELADSVTVIFSHDNWLPFIRHLCAYLSPTYKLKVCHNFYERTFFEDDWREYQKNIQEIKAENRLSIRWMQFYYSHKNEEAGLQSKLIGDCYKQLTNKSKRTAQLFLNIHNQLIPVMQQIKIPFQSLTIFPIHASKDQLKPFNEMQIREQRIRVLKFEDLNTHESLTKFGINFIRIFRHNLRELGFNFLRDVEIPQLTTLEVPFDFALPHLSSLHIINTKQGAISSIPFFTTLLKGCREQLEILTLNNGLSLLQPIDAVIDEGKGNQMMEEIRKLKNLKEVTMDLKTFVFIKDIIPQWTQLVKLKVTGSCFNIKNKEVSEYNKIIQEHLATTFVHLTQLSLFQVIPDTLQDYHPCLKKLHLLPIEWPRINSQLLISIASSKMAKFKIQITYQAKNIQDMAVAMQDRQQILKKFEAQFKTQRLFIDIFG</sequence>
<keyword evidence="2" id="KW-1185">Reference proteome</keyword>
<dbReference type="AlphaFoldDB" id="A0A8J8NX34"/>
<evidence type="ECO:0000313" key="2">
    <source>
        <dbReference type="Proteomes" id="UP000785679"/>
    </source>
</evidence>
<reference evidence="1" key="1">
    <citation type="submission" date="2019-06" db="EMBL/GenBank/DDBJ databases">
        <authorList>
            <person name="Zheng W."/>
        </authorList>
    </citation>
    <scope>NUCLEOTIDE SEQUENCE</scope>
    <source>
        <strain evidence="1">QDHG01</strain>
    </source>
</reference>
<evidence type="ECO:0000313" key="1">
    <source>
        <dbReference type="EMBL" id="TNV81806.1"/>
    </source>
</evidence>
<dbReference type="EMBL" id="RRYP01005716">
    <property type="protein sequence ID" value="TNV81806.1"/>
    <property type="molecule type" value="Genomic_DNA"/>
</dbReference>
<gene>
    <name evidence="1" type="ORF">FGO68_gene14088</name>
</gene>
<dbReference type="Proteomes" id="UP000785679">
    <property type="component" value="Unassembled WGS sequence"/>
</dbReference>
<comment type="caution">
    <text evidence="1">The sequence shown here is derived from an EMBL/GenBank/DDBJ whole genome shotgun (WGS) entry which is preliminary data.</text>
</comment>
<protein>
    <submittedName>
        <fullName evidence="1">Uncharacterized protein</fullName>
    </submittedName>
</protein>
<dbReference type="SUPFAM" id="SSF52047">
    <property type="entry name" value="RNI-like"/>
    <property type="match status" value="1"/>
</dbReference>
<organism evidence="1 2">
    <name type="scientific">Halteria grandinella</name>
    <dbReference type="NCBI Taxonomy" id="5974"/>
    <lineage>
        <taxon>Eukaryota</taxon>
        <taxon>Sar</taxon>
        <taxon>Alveolata</taxon>
        <taxon>Ciliophora</taxon>
        <taxon>Intramacronucleata</taxon>
        <taxon>Spirotrichea</taxon>
        <taxon>Stichotrichia</taxon>
        <taxon>Sporadotrichida</taxon>
        <taxon>Halteriidae</taxon>
        <taxon>Halteria</taxon>
    </lineage>
</organism>
<proteinExistence type="predicted"/>